<dbReference type="Pfam" id="PF00240">
    <property type="entry name" value="ubiquitin"/>
    <property type="match status" value="1"/>
</dbReference>
<evidence type="ECO:0000259" key="1">
    <source>
        <dbReference type="PROSITE" id="PS50053"/>
    </source>
</evidence>
<dbReference type="PROSITE" id="PS50053">
    <property type="entry name" value="UBIQUITIN_2"/>
    <property type="match status" value="1"/>
</dbReference>
<dbReference type="EMBL" id="BFAA01002468">
    <property type="protein sequence ID" value="GCB61254.1"/>
    <property type="molecule type" value="Genomic_DNA"/>
</dbReference>
<name>A0A401NK54_SCYTO</name>
<sequence>MEKIYRVFEVGLKGERIPVDISHSETEFNELKITKFKEKLLQKLLGQAAAADDLRILFASVQVEDGKTFLDYNVKDQSTLLMVLPLPGGGPMPAPGEDLEREEPLDGCGNTLQTVPTLTDLCEYVVETWDEIGMEIVVKSIKKCGIFNAIDGTEDDYLGNDPYDDVIQKAD</sequence>
<comment type="caution">
    <text evidence="2">The sequence shown here is derived from an EMBL/GenBank/DDBJ whole genome shotgun (WGS) entry which is preliminary data.</text>
</comment>
<dbReference type="InterPro" id="IPR000626">
    <property type="entry name" value="Ubiquitin-like_dom"/>
</dbReference>
<gene>
    <name evidence="2" type="ORF">scyTo_0007017</name>
</gene>
<keyword evidence="3" id="KW-1185">Reference proteome</keyword>
<proteinExistence type="predicted"/>
<reference evidence="2 3" key="1">
    <citation type="journal article" date="2018" name="Nat. Ecol. Evol.">
        <title>Shark genomes provide insights into elasmobranch evolution and the origin of vertebrates.</title>
        <authorList>
            <person name="Hara Y"/>
            <person name="Yamaguchi K"/>
            <person name="Onimaru K"/>
            <person name="Kadota M"/>
            <person name="Koyanagi M"/>
            <person name="Keeley SD"/>
            <person name="Tatsumi K"/>
            <person name="Tanaka K"/>
            <person name="Motone F"/>
            <person name="Kageyama Y"/>
            <person name="Nozu R"/>
            <person name="Adachi N"/>
            <person name="Nishimura O"/>
            <person name="Nakagawa R"/>
            <person name="Tanegashima C"/>
            <person name="Kiyatake I"/>
            <person name="Matsumoto R"/>
            <person name="Murakumo K"/>
            <person name="Nishida K"/>
            <person name="Terakita A"/>
            <person name="Kuratani S"/>
            <person name="Sato K"/>
            <person name="Hyodo S Kuraku.S."/>
        </authorList>
    </citation>
    <scope>NUCLEOTIDE SEQUENCE [LARGE SCALE GENOMIC DNA]</scope>
</reference>
<accession>A0A401NK54</accession>
<dbReference type="AlphaFoldDB" id="A0A401NK54"/>
<organism evidence="2 3">
    <name type="scientific">Scyliorhinus torazame</name>
    <name type="common">Cloudy catshark</name>
    <name type="synonym">Catulus torazame</name>
    <dbReference type="NCBI Taxonomy" id="75743"/>
    <lineage>
        <taxon>Eukaryota</taxon>
        <taxon>Metazoa</taxon>
        <taxon>Chordata</taxon>
        <taxon>Craniata</taxon>
        <taxon>Vertebrata</taxon>
        <taxon>Chondrichthyes</taxon>
        <taxon>Elasmobranchii</taxon>
        <taxon>Galeomorphii</taxon>
        <taxon>Galeoidea</taxon>
        <taxon>Carcharhiniformes</taxon>
        <taxon>Scyliorhinidae</taxon>
        <taxon>Scyliorhinus</taxon>
    </lineage>
</organism>
<dbReference type="Proteomes" id="UP000288216">
    <property type="component" value="Unassembled WGS sequence"/>
</dbReference>
<dbReference type="SUPFAM" id="SSF54236">
    <property type="entry name" value="Ubiquitin-like"/>
    <property type="match status" value="1"/>
</dbReference>
<dbReference type="Gene3D" id="3.10.20.90">
    <property type="entry name" value="Phosphatidylinositol 3-kinase Catalytic Subunit, Chain A, domain 1"/>
    <property type="match status" value="1"/>
</dbReference>
<dbReference type="InterPro" id="IPR019956">
    <property type="entry name" value="Ubiquitin_dom"/>
</dbReference>
<dbReference type="PRINTS" id="PR00348">
    <property type="entry name" value="UBIQUITIN"/>
</dbReference>
<dbReference type="OrthoDB" id="428577at2759"/>
<dbReference type="InterPro" id="IPR029071">
    <property type="entry name" value="Ubiquitin-like_domsf"/>
</dbReference>
<evidence type="ECO:0000313" key="3">
    <source>
        <dbReference type="Proteomes" id="UP000288216"/>
    </source>
</evidence>
<feature type="domain" description="Ubiquitin-like" evidence="1">
    <location>
        <begin position="33"/>
        <end position="89"/>
    </location>
</feature>
<protein>
    <recommendedName>
        <fullName evidence="1">Ubiquitin-like domain-containing protein</fullName>
    </recommendedName>
</protein>
<dbReference type="STRING" id="75743.A0A401NK54"/>
<evidence type="ECO:0000313" key="2">
    <source>
        <dbReference type="EMBL" id="GCB61254.1"/>
    </source>
</evidence>